<evidence type="ECO:0000313" key="1">
    <source>
        <dbReference type="EMBL" id="ELR24534.1"/>
    </source>
</evidence>
<gene>
    <name evidence="1" type="ORF">ACA1_302290</name>
</gene>
<dbReference type="KEGG" id="acan:ACA1_302290"/>
<name>L8HG72_ACACF</name>
<proteinExistence type="predicted"/>
<evidence type="ECO:0000313" key="2">
    <source>
        <dbReference type="Proteomes" id="UP000011083"/>
    </source>
</evidence>
<dbReference type="AlphaFoldDB" id="L8HG72"/>
<organism evidence="1 2">
    <name type="scientific">Acanthamoeba castellanii (strain ATCC 30010 / Neff)</name>
    <dbReference type="NCBI Taxonomy" id="1257118"/>
    <lineage>
        <taxon>Eukaryota</taxon>
        <taxon>Amoebozoa</taxon>
        <taxon>Discosea</taxon>
        <taxon>Longamoebia</taxon>
        <taxon>Centramoebida</taxon>
        <taxon>Acanthamoebidae</taxon>
        <taxon>Acanthamoeba</taxon>
    </lineage>
</organism>
<dbReference type="VEuPathDB" id="AmoebaDB:ACA1_302290"/>
<accession>L8HG72</accession>
<dbReference type="Proteomes" id="UP000011083">
    <property type="component" value="Unassembled WGS sequence"/>
</dbReference>
<sequence>MELELCELTIKGSLNITSDSSHAYLTVSTFSHLSVSGDLSLLGSYSPTSTFLYWDSILEATCTWRLAQT</sequence>
<reference evidence="1 2" key="1">
    <citation type="journal article" date="2013" name="Genome Biol.">
        <title>Genome of Acanthamoeba castellanii highlights extensive lateral gene transfer and early evolution of tyrosine kinase signaling.</title>
        <authorList>
            <person name="Clarke M."/>
            <person name="Lohan A.J."/>
            <person name="Liu B."/>
            <person name="Lagkouvardos I."/>
            <person name="Roy S."/>
            <person name="Zafar N."/>
            <person name="Bertelli C."/>
            <person name="Schilde C."/>
            <person name="Kianianmomeni A."/>
            <person name="Burglin T.R."/>
            <person name="Frech C."/>
            <person name="Turcotte B."/>
            <person name="Kopec K.O."/>
            <person name="Synnott J.M."/>
            <person name="Choo C."/>
            <person name="Paponov I."/>
            <person name="Finkler A."/>
            <person name="Soon Heng Tan C."/>
            <person name="Hutchins A.P."/>
            <person name="Weinmeier T."/>
            <person name="Rattei T."/>
            <person name="Chu J.S."/>
            <person name="Gimenez G."/>
            <person name="Irimia M."/>
            <person name="Rigden D.J."/>
            <person name="Fitzpatrick D.A."/>
            <person name="Lorenzo-Morales J."/>
            <person name="Bateman A."/>
            <person name="Chiu C.H."/>
            <person name="Tang P."/>
            <person name="Hegemann P."/>
            <person name="Fromm H."/>
            <person name="Raoult D."/>
            <person name="Greub G."/>
            <person name="Miranda-Saavedra D."/>
            <person name="Chen N."/>
            <person name="Nash P."/>
            <person name="Ginger M.L."/>
            <person name="Horn M."/>
            <person name="Schaap P."/>
            <person name="Caler L."/>
            <person name="Loftus B."/>
        </authorList>
    </citation>
    <scope>NUCLEOTIDE SEQUENCE [LARGE SCALE GENOMIC DNA]</scope>
    <source>
        <strain evidence="1 2">Neff</strain>
    </source>
</reference>
<protein>
    <submittedName>
        <fullName evidence="1">Uncharacterized protein</fullName>
    </submittedName>
</protein>
<keyword evidence="2" id="KW-1185">Reference proteome</keyword>
<dbReference type="EMBL" id="KB007812">
    <property type="protein sequence ID" value="ELR24534.1"/>
    <property type="molecule type" value="Genomic_DNA"/>
</dbReference>
<dbReference type="GeneID" id="14925553"/>
<dbReference type="RefSeq" id="XP_004355468.1">
    <property type="nucleotide sequence ID" value="XM_004355415.1"/>
</dbReference>